<dbReference type="Proteomes" id="UP001367676">
    <property type="component" value="Unassembled WGS sequence"/>
</dbReference>
<evidence type="ECO:0000313" key="4">
    <source>
        <dbReference type="Proteomes" id="UP001367676"/>
    </source>
</evidence>
<evidence type="ECO:0000313" key="3">
    <source>
        <dbReference type="EMBL" id="KAK7586180.1"/>
    </source>
</evidence>
<feature type="domain" description="Tc1-like transposase DDE" evidence="1">
    <location>
        <begin position="278"/>
        <end position="404"/>
    </location>
</feature>
<dbReference type="InterPro" id="IPR036397">
    <property type="entry name" value="RNaseH_sf"/>
</dbReference>
<organism evidence="2 4">
    <name type="scientific">Parthenolecanium corni</name>
    <dbReference type="NCBI Taxonomy" id="536013"/>
    <lineage>
        <taxon>Eukaryota</taxon>
        <taxon>Metazoa</taxon>
        <taxon>Ecdysozoa</taxon>
        <taxon>Arthropoda</taxon>
        <taxon>Hexapoda</taxon>
        <taxon>Insecta</taxon>
        <taxon>Pterygota</taxon>
        <taxon>Neoptera</taxon>
        <taxon>Paraneoptera</taxon>
        <taxon>Hemiptera</taxon>
        <taxon>Sternorrhyncha</taxon>
        <taxon>Coccoidea</taxon>
        <taxon>Coccidae</taxon>
        <taxon>Parthenolecanium</taxon>
    </lineage>
</organism>
<dbReference type="AlphaFoldDB" id="A0AAN9Y212"/>
<comment type="caution">
    <text evidence="2">The sequence shown here is derived from an EMBL/GenBank/DDBJ whole genome shotgun (WGS) entry which is preliminary data.</text>
</comment>
<dbReference type="PANTHER" id="PTHR33939">
    <property type="entry name" value="PROTEIN CBG22215"/>
    <property type="match status" value="1"/>
</dbReference>
<accession>A0AAN9Y212</accession>
<keyword evidence="4" id="KW-1185">Reference proteome</keyword>
<dbReference type="Gene3D" id="3.30.420.10">
    <property type="entry name" value="Ribonuclease H-like superfamily/Ribonuclease H"/>
    <property type="match status" value="1"/>
</dbReference>
<proteinExistence type="predicted"/>
<name>A0AAN9Y212_9HEMI</name>
<dbReference type="InterPro" id="IPR038717">
    <property type="entry name" value="Tc1-like_DDE_dom"/>
</dbReference>
<gene>
    <name evidence="3" type="ORF">V9T40_004056</name>
    <name evidence="2" type="ORF">V9T40_004734</name>
</gene>
<dbReference type="Pfam" id="PF13358">
    <property type="entry name" value="DDE_3"/>
    <property type="match status" value="1"/>
</dbReference>
<protein>
    <recommendedName>
        <fullName evidence="1">Tc1-like transposase DDE domain-containing protein</fullName>
    </recommendedName>
</protein>
<evidence type="ECO:0000313" key="2">
    <source>
        <dbReference type="EMBL" id="KAK7583771.1"/>
    </source>
</evidence>
<dbReference type="GO" id="GO:0003676">
    <property type="term" value="F:nucleic acid binding"/>
    <property type="evidence" value="ECO:0007669"/>
    <property type="project" value="InterPro"/>
</dbReference>
<sequence length="478" mass="55411">MSAPSPEPWRKSKSKIRLHRLVSTSPVTQNHRGKLVSCQQRQMIINLFKKYDGNEAIAKKKKTDLLQNISMNTGISVRTIFRVVNSYIQERNVTSPKRNRDRYHSTLFAQMDECQLNGIRRLVHSFFFKNEIPTVDKVMLVINDDPDFPNFKRTTFWKLMKKLNFVYQKRGRNSILLDRGDIVTWRRSYLRSIKKYRHEGRPIYYLDETWVNAGHTTSKCWSDTSVKSAKEAFSKGLSCGLKNPTGKGGRIIILHIGNEHGFVEDGLFVCDSRKTNDYHEEMTAEVFEEWFKGILPLLEPGSVIVLDNASYHTRKSEKIPTTSWRKADIINWLKTKNVEIDPSMVKQELINLVALHRPTYERNVIDTMAADTGRIVLRLPPYHAELNPIELIWSQLKGYVARHNTTFKMPDVKQLLCESLTLITPDKWKRCVAHVSETVEKAFWRLDGLIDDAVEPLIVTFSSDETDESDIDDHLENK</sequence>
<dbReference type="EMBL" id="JBBCAQ010000032">
    <property type="protein sequence ID" value="KAK7583771.1"/>
    <property type="molecule type" value="Genomic_DNA"/>
</dbReference>
<dbReference type="PANTHER" id="PTHR33939:SF1">
    <property type="entry name" value="DUF4371 DOMAIN-CONTAINING PROTEIN"/>
    <property type="match status" value="1"/>
</dbReference>
<evidence type="ECO:0000259" key="1">
    <source>
        <dbReference type="Pfam" id="PF13358"/>
    </source>
</evidence>
<reference evidence="2 4" key="1">
    <citation type="submission" date="2024-03" db="EMBL/GenBank/DDBJ databases">
        <title>Adaptation during the transition from Ophiocordyceps entomopathogen to insect associate is accompanied by gene loss and intensified selection.</title>
        <authorList>
            <person name="Ward C.M."/>
            <person name="Onetto C.A."/>
            <person name="Borneman A.R."/>
        </authorList>
    </citation>
    <scope>NUCLEOTIDE SEQUENCE [LARGE SCALE GENOMIC DNA]</scope>
    <source>
        <strain evidence="2">AWRI1</strain>
        <tissue evidence="2">Single Adult Female</tissue>
    </source>
</reference>
<dbReference type="EMBL" id="JBBCAQ010000027">
    <property type="protein sequence ID" value="KAK7586180.1"/>
    <property type="molecule type" value="Genomic_DNA"/>
</dbReference>